<comment type="caution">
    <text evidence="1">The sequence shown here is derived from an EMBL/GenBank/DDBJ whole genome shotgun (WGS) entry which is preliminary data.</text>
</comment>
<dbReference type="Proteomes" id="UP001201873">
    <property type="component" value="Unassembled WGS sequence"/>
</dbReference>
<evidence type="ECO:0000313" key="2">
    <source>
        <dbReference type="Proteomes" id="UP001201873"/>
    </source>
</evidence>
<dbReference type="RefSeq" id="WP_248825434.1">
    <property type="nucleotide sequence ID" value="NZ_JALKFT010000014.1"/>
</dbReference>
<reference evidence="1 2" key="1">
    <citation type="submission" date="2022-04" db="EMBL/GenBank/DDBJ databases">
        <title>Genome diversity in the genus Frankia.</title>
        <authorList>
            <person name="Carlos-Shanley C."/>
            <person name="Hahn D."/>
        </authorList>
    </citation>
    <scope>NUCLEOTIDE SEQUENCE [LARGE SCALE GENOMIC DNA]</scope>
    <source>
        <strain evidence="1 2">Ag45/Mut15</strain>
    </source>
</reference>
<dbReference type="Pfam" id="PF04134">
    <property type="entry name" value="DCC1-like"/>
    <property type="match status" value="1"/>
</dbReference>
<organism evidence="1 2">
    <name type="scientific">Frankia umida</name>
    <dbReference type="NCBI Taxonomy" id="573489"/>
    <lineage>
        <taxon>Bacteria</taxon>
        <taxon>Bacillati</taxon>
        <taxon>Actinomycetota</taxon>
        <taxon>Actinomycetes</taxon>
        <taxon>Frankiales</taxon>
        <taxon>Frankiaceae</taxon>
        <taxon>Frankia</taxon>
    </lineage>
</organism>
<accession>A0ABT0K0C2</accession>
<protein>
    <submittedName>
        <fullName evidence="1">DUF393 domain-containing protein</fullName>
    </submittedName>
</protein>
<proteinExistence type="predicted"/>
<gene>
    <name evidence="1" type="ORF">MXD59_15435</name>
</gene>
<evidence type="ECO:0000313" key="1">
    <source>
        <dbReference type="EMBL" id="MCK9877150.1"/>
    </source>
</evidence>
<sequence>MTTRSDGEGWPAGRQRPLFLYDGDCGFCTRSAQFIRSAVRPTVDIEPWQRMPLATLGVSAGQAGRAVWWIGAHGQRASGAAAIALVLGRSGRVGARGAAWRIAGRALAVPPVSWVAAGVYRVVADNRHRLPGATAACAVQPGGAPGR</sequence>
<keyword evidence="2" id="KW-1185">Reference proteome</keyword>
<dbReference type="InterPro" id="IPR007263">
    <property type="entry name" value="DCC1-like"/>
</dbReference>
<name>A0ABT0K0C2_9ACTN</name>
<dbReference type="EMBL" id="JALKFT010000014">
    <property type="protein sequence ID" value="MCK9877150.1"/>
    <property type="molecule type" value="Genomic_DNA"/>
</dbReference>